<evidence type="ECO:0000313" key="1">
    <source>
        <dbReference type="EMBL" id="EJX00213.1"/>
    </source>
</evidence>
<protein>
    <submittedName>
        <fullName evidence="1">Uncharacterized protein</fullName>
    </submittedName>
</protein>
<sequence>MVKSILLSLTLQPTHWHLDKEAAHESDNKRLLQQLSQHFYLADCPLGCKPEEALQDCISQEVKPSLDKEKDGVLLVMMEHY</sequence>
<name>J9GEL2_9ZZZZ</name>
<organism evidence="1">
    <name type="scientific">gut metagenome</name>
    <dbReference type="NCBI Taxonomy" id="749906"/>
    <lineage>
        <taxon>unclassified sequences</taxon>
        <taxon>metagenomes</taxon>
        <taxon>organismal metagenomes</taxon>
    </lineage>
</organism>
<accession>J9GEL2</accession>
<comment type="caution">
    <text evidence="1">The sequence shown here is derived from an EMBL/GenBank/DDBJ whole genome shotgun (WGS) entry which is preliminary data.</text>
</comment>
<proteinExistence type="predicted"/>
<dbReference type="AlphaFoldDB" id="J9GEL2"/>
<gene>
    <name evidence="1" type="ORF">EVA_11682</name>
</gene>
<feature type="non-terminal residue" evidence="1">
    <location>
        <position position="81"/>
    </location>
</feature>
<dbReference type="EMBL" id="AMCI01003476">
    <property type="protein sequence ID" value="EJX00213.1"/>
    <property type="molecule type" value="Genomic_DNA"/>
</dbReference>
<reference evidence="1" key="1">
    <citation type="journal article" date="2012" name="PLoS ONE">
        <title>Gene sets for utilization of primary and secondary nutrition supplies in the distal gut of endangered iberian lynx.</title>
        <authorList>
            <person name="Alcaide M."/>
            <person name="Messina E."/>
            <person name="Richter M."/>
            <person name="Bargiela R."/>
            <person name="Peplies J."/>
            <person name="Huws S.A."/>
            <person name="Newbold C.J."/>
            <person name="Golyshin P.N."/>
            <person name="Simon M.A."/>
            <person name="Lopez G."/>
            <person name="Yakimov M.M."/>
            <person name="Ferrer M."/>
        </authorList>
    </citation>
    <scope>NUCLEOTIDE SEQUENCE</scope>
</reference>